<accession>A0A9N9CLB4</accession>
<evidence type="ECO:0000313" key="1">
    <source>
        <dbReference type="EMBL" id="CAG8607628.1"/>
    </source>
</evidence>
<reference evidence="1" key="1">
    <citation type="submission" date="2021-06" db="EMBL/GenBank/DDBJ databases">
        <authorList>
            <person name="Kallberg Y."/>
            <person name="Tangrot J."/>
            <person name="Rosling A."/>
        </authorList>
    </citation>
    <scope>NUCLEOTIDE SEQUENCE</scope>
    <source>
        <strain evidence="1">IN212</strain>
    </source>
</reference>
<keyword evidence="2" id="KW-1185">Reference proteome</keyword>
<gene>
    <name evidence="1" type="ORF">RFULGI_LOCUS6851</name>
</gene>
<comment type="caution">
    <text evidence="1">The sequence shown here is derived from an EMBL/GenBank/DDBJ whole genome shotgun (WGS) entry which is preliminary data.</text>
</comment>
<dbReference type="AlphaFoldDB" id="A0A9N9CLB4"/>
<proteinExistence type="predicted"/>
<sequence length="233" mass="25848">SFHKTLSRNKTVDQRYKEDTTSLIGYKNNNFASSHVSLSDNESDIDIYGDDISSPLPGNGISLSVYRNDSSSTVRGNDISSSVHENNISSPAYVSSPAHRNISSSVHENDISLPVYENNISLPNYRNGNIITLNLATNIRNGMMTRIDEVSNATSTSTLSREPVLKLLEIDQLDEFVSNEVWNLLLQMHLRATDQAKLNKNAETLKALGVFVCQIIKAILIAQDNHKNTQNII</sequence>
<dbReference type="EMBL" id="CAJVPZ010009307">
    <property type="protein sequence ID" value="CAG8607628.1"/>
    <property type="molecule type" value="Genomic_DNA"/>
</dbReference>
<name>A0A9N9CLB4_9GLOM</name>
<organism evidence="1 2">
    <name type="scientific">Racocetra fulgida</name>
    <dbReference type="NCBI Taxonomy" id="60492"/>
    <lineage>
        <taxon>Eukaryota</taxon>
        <taxon>Fungi</taxon>
        <taxon>Fungi incertae sedis</taxon>
        <taxon>Mucoromycota</taxon>
        <taxon>Glomeromycotina</taxon>
        <taxon>Glomeromycetes</taxon>
        <taxon>Diversisporales</taxon>
        <taxon>Gigasporaceae</taxon>
        <taxon>Racocetra</taxon>
    </lineage>
</organism>
<evidence type="ECO:0000313" key="2">
    <source>
        <dbReference type="Proteomes" id="UP000789396"/>
    </source>
</evidence>
<dbReference type="OrthoDB" id="2437007at2759"/>
<protein>
    <submittedName>
        <fullName evidence="1">1447_t:CDS:1</fullName>
    </submittedName>
</protein>
<dbReference type="Proteomes" id="UP000789396">
    <property type="component" value="Unassembled WGS sequence"/>
</dbReference>
<feature type="non-terminal residue" evidence="1">
    <location>
        <position position="233"/>
    </location>
</feature>